<sequence length="307" mass="34275">FQMIPRQVFRSIYTNYLVCYSAKKTLLSKLRKKTGYTFVNCKKALELHDNDIEKAEVWLHEQAQSQGWTQAAKLQSRITSQGLIAIVTNNNYGALAEINCETDFVARNKRFHDLAEIVLSTVLQHGMTFKETAPVNKTMLFPESLNSLVANDGKSLIDHCALTIGTVGENINIRRALCMSVQPGVHLYGCTHPSPVNPVPTSFGRYGALVALKSKERTPVLGMQLCQHIIGMNPVKIGDLSVDEPNDDVDEESVMLYQDFLLDSSMSVQQLLQAEETEVIDFARFEMGEILESETEKQPLDSVETCG</sequence>
<keyword evidence="8" id="KW-1185">Reference proteome</keyword>
<dbReference type="CDD" id="cd14275">
    <property type="entry name" value="UBA_EF-Ts"/>
    <property type="match status" value="1"/>
</dbReference>
<dbReference type="Pfam" id="PF00889">
    <property type="entry name" value="EF_TS"/>
    <property type="match status" value="1"/>
</dbReference>
<keyword evidence="5" id="KW-0496">Mitochondrion</keyword>
<dbReference type="InterPro" id="IPR001816">
    <property type="entry name" value="Transl_elong_EFTs/EF1B"/>
</dbReference>
<dbReference type="GO" id="GO:0003746">
    <property type="term" value="F:translation elongation factor activity"/>
    <property type="evidence" value="ECO:0007669"/>
    <property type="project" value="UniProtKB-KW"/>
</dbReference>
<dbReference type="Gene3D" id="1.10.8.10">
    <property type="entry name" value="DNA helicase RuvA subunit, C-terminal domain"/>
    <property type="match status" value="1"/>
</dbReference>
<dbReference type="EMBL" id="KQ434819">
    <property type="protein sequence ID" value="KZC06882.1"/>
    <property type="molecule type" value="Genomic_DNA"/>
</dbReference>
<keyword evidence="2 7" id="KW-0251">Elongation factor</keyword>
<dbReference type="GO" id="GO:0005739">
    <property type="term" value="C:mitochondrion"/>
    <property type="evidence" value="ECO:0007669"/>
    <property type="project" value="GOC"/>
</dbReference>
<feature type="non-terminal residue" evidence="7">
    <location>
        <position position="1"/>
    </location>
</feature>
<dbReference type="Pfam" id="PF25025">
    <property type="entry name" value="EF-Ts_N"/>
    <property type="match status" value="1"/>
</dbReference>
<dbReference type="STRING" id="178035.A0A154P4V7"/>
<dbReference type="Gene3D" id="3.30.479.20">
    <property type="entry name" value="Elongation factor Ts, dimerisation domain"/>
    <property type="match status" value="2"/>
</dbReference>
<dbReference type="AlphaFoldDB" id="A0A154P4V7"/>
<protein>
    <submittedName>
        <fullName evidence="7">Elongation factor Ts, mitochondrial</fullName>
    </submittedName>
</protein>
<gene>
    <name evidence="7" type="ORF">WN55_08116</name>
</gene>
<dbReference type="GO" id="GO:0070125">
    <property type="term" value="P:mitochondrial translational elongation"/>
    <property type="evidence" value="ECO:0007669"/>
    <property type="project" value="TreeGrafter"/>
</dbReference>
<dbReference type="InterPro" id="IPR018101">
    <property type="entry name" value="Transl_elong_Ts_CS"/>
</dbReference>
<dbReference type="InterPro" id="IPR014039">
    <property type="entry name" value="Transl_elong_EFTs/EF1B_dimer"/>
</dbReference>
<keyword evidence="4" id="KW-0809">Transit peptide</keyword>
<dbReference type="InterPro" id="IPR009060">
    <property type="entry name" value="UBA-like_sf"/>
</dbReference>
<dbReference type="FunFam" id="1.10.8.10:FF:000031">
    <property type="entry name" value="Elongation factor Ts, mitochondrial"/>
    <property type="match status" value="1"/>
</dbReference>
<dbReference type="PROSITE" id="PS01127">
    <property type="entry name" value="EF_TS_2"/>
    <property type="match status" value="1"/>
</dbReference>
<reference evidence="7 8" key="1">
    <citation type="submission" date="2015-07" db="EMBL/GenBank/DDBJ databases">
        <title>The genome of Dufourea novaeangliae.</title>
        <authorList>
            <person name="Pan H."/>
            <person name="Kapheim K."/>
        </authorList>
    </citation>
    <scope>NUCLEOTIDE SEQUENCE [LARGE SCALE GENOMIC DNA]</scope>
    <source>
        <strain evidence="7">0120121106</strain>
        <tissue evidence="7">Whole body</tissue>
    </source>
</reference>
<dbReference type="SUPFAM" id="SSF54713">
    <property type="entry name" value="Elongation factor Ts (EF-Ts), dimerisation domain"/>
    <property type="match status" value="1"/>
</dbReference>
<evidence type="ECO:0000256" key="4">
    <source>
        <dbReference type="ARBA" id="ARBA00022946"/>
    </source>
</evidence>
<dbReference type="PANTHER" id="PTHR11741:SF0">
    <property type="entry name" value="ELONGATION FACTOR TS, MITOCHONDRIAL"/>
    <property type="match status" value="1"/>
</dbReference>
<evidence type="ECO:0000259" key="6">
    <source>
        <dbReference type="Pfam" id="PF00889"/>
    </source>
</evidence>
<evidence type="ECO:0000256" key="3">
    <source>
        <dbReference type="ARBA" id="ARBA00022917"/>
    </source>
</evidence>
<dbReference type="Proteomes" id="UP000076502">
    <property type="component" value="Unassembled WGS sequence"/>
</dbReference>
<evidence type="ECO:0000313" key="7">
    <source>
        <dbReference type="EMBL" id="KZC06882.1"/>
    </source>
</evidence>
<dbReference type="PANTHER" id="PTHR11741">
    <property type="entry name" value="ELONGATION FACTOR TS"/>
    <property type="match status" value="1"/>
</dbReference>
<evidence type="ECO:0000256" key="5">
    <source>
        <dbReference type="ARBA" id="ARBA00023128"/>
    </source>
</evidence>
<accession>A0A154P4V7</accession>
<comment type="similarity">
    <text evidence="1">Belongs to the EF-Ts family.</text>
</comment>
<organism evidence="7 8">
    <name type="scientific">Dufourea novaeangliae</name>
    <name type="common">Sweat bee</name>
    <dbReference type="NCBI Taxonomy" id="178035"/>
    <lineage>
        <taxon>Eukaryota</taxon>
        <taxon>Metazoa</taxon>
        <taxon>Ecdysozoa</taxon>
        <taxon>Arthropoda</taxon>
        <taxon>Hexapoda</taxon>
        <taxon>Insecta</taxon>
        <taxon>Pterygota</taxon>
        <taxon>Neoptera</taxon>
        <taxon>Endopterygota</taxon>
        <taxon>Hymenoptera</taxon>
        <taxon>Apocrita</taxon>
        <taxon>Aculeata</taxon>
        <taxon>Apoidea</taxon>
        <taxon>Anthophila</taxon>
        <taxon>Halictidae</taxon>
        <taxon>Rophitinae</taxon>
        <taxon>Dufourea</taxon>
    </lineage>
</organism>
<evidence type="ECO:0000256" key="2">
    <source>
        <dbReference type="ARBA" id="ARBA00022768"/>
    </source>
</evidence>
<dbReference type="InterPro" id="IPR036402">
    <property type="entry name" value="EF-Ts_dimer_sf"/>
</dbReference>
<evidence type="ECO:0000313" key="8">
    <source>
        <dbReference type="Proteomes" id="UP000076502"/>
    </source>
</evidence>
<name>A0A154P4V7_DUFNO</name>
<dbReference type="HAMAP" id="MF_00050">
    <property type="entry name" value="EF_Ts"/>
    <property type="match status" value="1"/>
</dbReference>
<feature type="domain" description="Translation elongation factor EFTs/EF1B dimerisation" evidence="6">
    <location>
        <begin position="93"/>
        <end position="244"/>
    </location>
</feature>
<proteinExistence type="inferred from homology"/>
<dbReference type="OrthoDB" id="277235at2759"/>
<dbReference type="SUPFAM" id="SSF46934">
    <property type="entry name" value="UBA-like"/>
    <property type="match status" value="1"/>
</dbReference>
<keyword evidence="3" id="KW-0648">Protein biosynthesis</keyword>
<evidence type="ECO:0000256" key="1">
    <source>
        <dbReference type="ARBA" id="ARBA00005532"/>
    </source>
</evidence>